<dbReference type="PANTHER" id="PTHR43539">
    <property type="entry name" value="FLAVIN-BINDING MONOOXYGENASE-LIKE PROTEIN (AFU_ORTHOLOGUE AFUA_4G09220)"/>
    <property type="match status" value="1"/>
</dbReference>
<evidence type="ECO:0000256" key="1">
    <source>
        <dbReference type="ARBA" id="ARBA00023002"/>
    </source>
</evidence>
<dbReference type="Gene3D" id="3.50.50.60">
    <property type="entry name" value="FAD/NAD(P)-binding domain"/>
    <property type="match status" value="1"/>
</dbReference>
<sequence>MKVLIIGAGWSGIQAAAMLKNRYGCEVVIFDQNANIGGTWAKGIAYSHLTTHAAASTIEFVGYPFPKDIVSNPLDRVPTSDVVEYMKRYVDDTGLGDDIRLNSQVETIHQISEKEVRCIVRNAISGEKYTEDGEFVMLSGFGFKARKFPNIPGASDFEGSIYTSHDVSEAALEKLKKSNRPVVVAGGSKAAHDIINTLVAHDIPVEWVARKTYWMYNYDKGIYHRKKGRRSKPFDRLKALIGHLAFGFLPKTSMRLLRLSDLMLNVHPETSAADYHLGVVDYDMVKVARSVPFTQGEIVALQKDKVVIQRKGDATQKLISCSAIIACFGTEVAPNYPEFKANGEKVDILKAKHLFQFSIHQKLPRLYFMGPIALRGLGMLNGYHAVQHAIIYLSKRMTDDEVKIKTKQEQKLLKRFFKTNDFKPQLARVISDIKNLMNYLKLVDSIGKKLGYSYPLNLGPAMLLYGAYYKNHSKPVYREPTEKEVISVFGHPPNKENANGIPNSRTDLKVYL</sequence>
<protein>
    <submittedName>
        <fullName evidence="3">NAD(P)/FAD-dependent oxidoreductase</fullName>
    </submittedName>
</protein>
<dbReference type="Proteomes" id="UP000319732">
    <property type="component" value="Unassembled WGS sequence"/>
</dbReference>
<dbReference type="GO" id="GO:0050660">
    <property type="term" value="F:flavin adenine dinucleotide binding"/>
    <property type="evidence" value="ECO:0007669"/>
    <property type="project" value="TreeGrafter"/>
</dbReference>
<reference evidence="3 4" key="1">
    <citation type="submission" date="2019-06" db="EMBL/GenBank/DDBJ databases">
        <title>Whole genome sequence for Cellvibrionaceae sp. R142.</title>
        <authorList>
            <person name="Wang G."/>
        </authorList>
    </citation>
    <scope>NUCLEOTIDE SEQUENCE [LARGE SCALE GENOMIC DNA]</scope>
    <source>
        <strain evidence="3 4">R142</strain>
    </source>
</reference>
<accession>A0A545SZ02</accession>
<dbReference type="InterPro" id="IPR050982">
    <property type="entry name" value="Auxin_biosynth/cation_transpt"/>
</dbReference>
<evidence type="ECO:0000313" key="3">
    <source>
        <dbReference type="EMBL" id="TQV70159.1"/>
    </source>
</evidence>
<dbReference type="RefSeq" id="WP_142929063.1">
    <property type="nucleotide sequence ID" value="NZ_ML660103.1"/>
</dbReference>
<dbReference type="OrthoDB" id="9790219at2"/>
<evidence type="ECO:0000259" key="2">
    <source>
        <dbReference type="Pfam" id="PF07992"/>
    </source>
</evidence>
<dbReference type="Pfam" id="PF07992">
    <property type="entry name" value="Pyr_redox_2"/>
    <property type="match status" value="1"/>
</dbReference>
<comment type="caution">
    <text evidence="3">The sequence shown here is derived from an EMBL/GenBank/DDBJ whole genome shotgun (WGS) entry which is preliminary data.</text>
</comment>
<evidence type="ECO:0000313" key="4">
    <source>
        <dbReference type="Proteomes" id="UP000319732"/>
    </source>
</evidence>
<organism evidence="3 4">
    <name type="scientific">Exilibacterium tricleocarpae</name>
    <dbReference type="NCBI Taxonomy" id="2591008"/>
    <lineage>
        <taxon>Bacteria</taxon>
        <taxon>Pseudomonadati</taxon>
        <taxon>Pseudomonadota</taxon>
        <taxon>Gammaproteobacteria</taxon>
        <taxon>Cellvibrionales</taxon>
        <taxon>Cellvibrionaceae</taxon>
        <taxon>Exilibacterium</taxon>
    </lineage>
</organism>
<feature type="domain" description="FAD/NAD(P)-binding" evidence="2">
    <location>
        <begin position="1"/>
        <end position="219"/>
    </location>
</feature>
<dbReference type="EMBL" id="VHSG01000025">
    <property type="protein sequence ID" value="TQV70159.1"/>
    <property type="molecule type" value="Genomic_DNA"/>
</dbReference>
<dbReference type="InterPro" id="IPR023753">
    <property type="entry name" value="FAD/NAD-binding_dom"/>
</dbReference>
<dbReference type="AlphaFoldDB" id="A0A545SZ02"/>
<gene>
    <name evidence="3" type="ORF">FKG94_21805</name>
</gene>
<dbReference type="SUPFAM" id="SSF51905">
    <property type="entry name" value="FAD/NAD(P)-binding domain"/>
    <property type="match status" value="2"/>
</dbReference>
<name>A0A545SZ02_9GAMM</name>
<dbReference type="PANTHER" id="PTHR43539:SF78">
    <property type="entry name" value="FLAVIN-CONTAINING MONOOXYGENASE"/>
    <property type="match status" value="1"/>
</dbReference>
<keyword evidence="1" id="KW-0560">Oxidoreductase</keyword>
<keyword evidence="4" id="KW-1185">Reference proteome</keyword>
<proteinExistence type="predicted"/>
<dbReference type="InterPro" id="IPR036188">
    <property type="entry name" value="FAD/NAD-bd_sf"/>
</dbReference>
<dbReference type="GO" id="GO:0004497">
    <property type="term" value="F:monooxygenase activity"/>
    <property type="evidence" value="ECO:0007669"/>
    <property type="project" value="TreeGrafter"/>
</dbReference>